<organism evidence="2 3">
    <name type="scientific">candidate division WS6 bacterium GW2011_GWF2_39_15</name>
    <dbReference type="NCBI Taxonomy" id="1619100"/>
    <lineage>
        <taxon>Bacteria</taxon>
        <taxon>Candidatus Dojkabacteria</taxon>
    </lineage>
</organism>
<dbReference type="AlphaFoldDB" id="A0A0G0MQV9"/>
<keyword evidence="1" id="KW-0812">Transmembrane</keyword>
<dbReference type="Proteomes" id="UP000034799">
    <property type="component" value="Unassembled WGS sequence"/>
</dbReference>
<reference evidence="2 3" key="1">
    <citation type="journal article" date="2015" name="Nature">
        <title>rRNA introns, odd ribosomes, and small enigmatic genomes across a large radiation of phyla.</title>
        <authorList>
            <person name="Brown C.T."/>
            <person name="Hug L.A."/>
            <person name="Thomas B.C."/>
            <person name="Sharon I."/>
            <person name="Castelle C.J."/>
            <person name="Singh A."/>
            <person name="Wilkins M.J."/>
            <person name="Williams K.H."/>
            <person name="Banfield J.F."/>
        </authorList>
    </citation>
    <scope>NUCLEOTIDE SEQUENCE [LARGE SCALE GENOMIC DNA]</scope>
</reference>
<dbReference type="EMBL" id="LBWK01000002">
    <property type="protein sequence ID" value="KKR05523.1"/>
    <property type="molecule type" value="Genomic_DNA"/>
</dbReference>
<evidence type="ECO:0000313" key="2">
    <source>
        <dbReference type="EMBL" id="KKR05523.1"/>
    </source>
</evidence>
<dbReference type="InterPro" id="IPR014717">
    <property type="entry name" value="Transl_elong_EF1B/ribsomal_bS6"/>
</dbReference>
<keyword evidence="1" id="KW-1133">Transmembrane helix</keyword>
<evidence type="ECO:0000313" key="3">
    <source>
        <dbReference type="Proteomes" id="UP000034799"/>
    </source>
</evidence>
<accession>A0A0G0MQV9</accession>
<sequence>MASSKGIDYLKIINGSVQSKTYSFVIFTVIVVIVLLIGAVRPTLLTITKINKDIKEKKLINTQLDTKLQNLSTLSNQYGSIKSDADTLPLMFPTQGNFSLFMSNIEEISKANGFTLNGINFNKNDDFIMKLKVLKPWSARITVSGKKANIIKLLKAYESMPMYPVVNQLSYSNKQDESNQTTFSINLIVFRIDDPNFYN</sequence>
<comment type="caution">
    <text evidence="2">The sequence shown here is derived from an EMBL/GenBank/DDBJ whole genome shotgun (WGS) entry which is preliminary data.</text>
</comment>
<evidence type="ECO:0000256" key="1">
    <source>
        <dbReference type="SAM" id="Phobius"/>
    </source>
</evidence>
<dbReference type="STRING" id="1619100.UT34_C0002G0030"/>
<gene>
    <name evidence="2" type="ORF">UT34_C0002G0030</name>
</gene>
<dbReference type="Gene3D" id="3.30.70.60">
    <property type="match status" value="1"/>
</dbReference>
<name>A0A0G0MQV9_9BACT</name>
<protein>
    <submittedName>
        <fullName evidence="2">Uncharacterized protein</fullName>
    </submittedName>
</protein>
<keyword evidence="1" id="KW-0472">Membrane</keyword>
<feature type="transmembrane region" description="Helical" evidence="1">
    <location>
        <begin position="21"/>
        <end position="40"/>
    </location>
</feature>
<proteinExistence type="predicted"/>